<comment type="caution">
    <text evidence="1">The sequence shown here is derived from an EMBL/GenBank/DDBJ whole genome shotgun (WGS) entry which is preliminary data.</text>
</comment>
<dbReference type="AlphaFoldDB" id="X1GX79"/>
<name>X1GX79_9ZZZZ</name>
<sequence>MKMKERPVAVPALLETDAVMSPNPTELSENKAISKNASKIPTMSLLDLKPNNNAKTKTITTCSMEIIMLESILLNMKSVDDIGVVLSLLSNPCSLSSANDCATVMIINMHAYANNPGAIRLKVMPSSGSLKANPKVIVRTAGNKIIKNKYAGSLRIL</sequence>
<evidence type="ECO:0000313" key="1">
    <source>
        <dbReference type="EMBL" id="GAH62496.1"/>
    </source>
</evidence>
<organism evidence="1">
    <name type="scientific">marine sediment metagenome</name>
    <dbReference type="NCBI Taxonomy" id="412755"/>
    <lineage>
        <taxon>unclassified sequences</taxon>
        <taxon>metagenomes</taxon>
        <taxon>ecological metagenomes</taxon>
    </lineage>
</organism>
<gene>
    <name evidence="1" type="ORF">S03H2_48094</name>
</gene>
<accession>X1GX79</accession>
<proteinExistence type="predicted"/>
<reference evidence="1" key="1">
    <citation type="journal article" date="2014" name="Front. Microbiol.">
        <title>High frequency of phylogenetically diverse reductive dehalogenase-homologous genes in deep subseafloor sedimentary metagenomes.</title>
        <authorList>
            <person name="Kawai M."/>
            <person name="Futagami T."/>
            <person name="Toyoda A."/>
            <person name="Takaki Y."/>
            <person name="Nishi S."/>
            <person name="Hori S."/>
            <person name="Arai W."/>
            <person name="Tsubouchi T."/>
            <person name="Morono Y."/>
            <person name="Uchiyama I."/>
            <person name="Ito T."/>
            <person name="Fujiyama A."/>
            <person name="Inagaki F."/>
            <person name="Takami H."/>
        </authorList>
    </citation>
    <scope>NUCLEOTIDE SEQUENCE</scope>
    <source>
        <strain evidence="1">Expedition CK06-06</strain>
    </source>
</reference>
<protein>
    <submittedName>
        <fullName evidence="1">Uncharacterized protein</fullName>
    </submittedName>
</protein>
<dbReference type="EMBL" id="BARU01030293">
    <property type="protein sequence ID" value="GAH62496.1"/>
    <property type="molecule type" value="Genomic_DNA"/>
</dbReference>